<keyword evidence="4" id="KW-0540">Nuclease</keyword>
<dbReference type="InterPro" id="IPR043502">
    <property type="entry name" value="DNA/RNA_pol_sf"/>
</dbReference>
<keyword evidence="18" id="KW-0862">Zinc</keyword>
<evidence type="ECO:0000256" key="6">
    <source>
        <dbReference type="ARBA" id="ARBA00022741"/>
    </source>
</evidence>
<evidence type="ECO:0000313" key="21">
    <source>
        <dbReference type="EMBL" id="KAG3221969.1"/>
    </source>
</evidence>
<dbReference type="InterPro" id="IPR013103">
    <property type="entry name" value="RVT_2"/>
</dbReference>
<evidence type="ECO:0000256" key="2">
    <source>
        <dbReference type="ARBA" id="ARBA00022612"/>
    </source>
</evidence>
<reference evidence="21" key="1">
    <citation type="submission" date="2018-05" db="EMBL/GenBank/DDBJ databases">
        <title>Effector identification in a new, highly contiguous assembly of the strawberry crown rot pathogen Phytophthora cactorum.</title>
        <authorList>
            <person name="Armitage A.D."/>
            <person name="Nellist C.F."/>
            <person name="Bates H."/>
            <person name="Vickerstaff R.J."/>
            <person name="Harrison R.J."/>
        </authorList>
    </citation>
    <scope>NUCLEOTIDE SEQUENCE</scope>
    <source>
        <strain evidence="21">P421</strain>
    </source>
</reference>
<dbReference type="GO" id="GO:0006508">
    <property type="term" value="P:proteolysis"/>
    <property type="evidence" value="ECO:0007669"/>
    <property type="project" value="UniProtKB-KW"/>
</dbReference>
<dbReference type="PANTHER" id="PTHR42648">
    <property type="entry name" value="TRANSPOSASE, PUTATIVE-RELATED"/>
    <property type="match status" value="1"/>
</dbReference>
<dbReference type="PROSITE" id="PS50994">
    <property type="entry name" value="INTEGRASE"/>
    <property type="match status" value="1"/>
</dbReference>
<dbReference type="InterPro" id="IPR036875">
    <property type="entry name" value="Znf_CCHC_sf"/>
</dbReference>
<dbReference type="GO" id="GO:0003964">
    <property type="term" value="F:RNA-directed DNA polymerase activity"/>
    <property type="evidence" value="ECO:0007669"/>
    <property type="project" value="UniProtKB-KW"/>
</dbReference>
<keyword evidence="5" id="KW-0479">Metal-binding</keyword>
<keyword evidence="14" id="KW-0808">Transferase</keyword>
<dbReference type="GO" id="GO:0005524">
    <property type="term" value="F:ATP binding"/>
    <property type="evidence" value="ECO:0007669"/>
    <property type="project" value="UniProtKB-KW"/>
</dbReference>
<keyword evidence="8" id="KW-0255">Endonuclease</keyword>
<keyword evidence="7" id="KW-0064">Aspartyl protease</keyword>
<evidence type="ECO:0000259" key="20">
    <source>
        <dbReference type="PROSITE" id="PS50994"/>
    </source>
</evidence>
<dbReference type="SMART" id="SM00343">
    <property type="entry name" value="ZnF_C2HC"/>
    <property type="match status" value="1"/>
</dbReference>
<feature type="domain" description="CCHC-type" evidence="19">
    <location>
        <begin position="226"/>
        <end position="242"/>
    </location>
</feature>
<evidence type="ECO:0000256" key="15">
    <source>
        <dbReference type="ARBA" id="ARBA00023113"/>
    </source>
</evidence>
<dbReference type="Gene3D" id="4.10.60.10">
    <property type="entry name" value="Zinc finger, CCHC-type"/>
    <property type="match status" value="1"/>
</dbReference>
<dbReference type="SUPFAM" id="SSF57756">
    <property type="entry name" value="Retrovirus zinc finger-like domains"/>
    <property type="match status" value="1"/>
</dbReference>
<proteinExistence type="predicted"/>
<dbReference type="PROSITE" id="PS50158">
    <property type="entry name" value="ZF_CCHC"/>
    <property type="match status" value="1"/>
</dbReference>
<keyword evidence="13" id="KW-0695">RNA-directed DNA polymerase</keyword>
<keyword evidence="17" id="KW-0511">Multifunctional enzyme</keyword>
<dbReference type="GO" id="GO:0015074">
    <property type="term" value="P:DNA integration"/>
    <property type="evidence" value="ECO:0007669"/>
    <property type="project" value="UniProtKB-KW"/>
</dbReference>
<dbReference type="GO" id="GO:0003887">
    <property type="term" value="F:DNA-directed DNA polymerase activity"/>
    <property type="evidence" value="ECO:0007669"/>
    <property type="project" value="UniProtKB-KW"/>
</dbReference>
<protein>
    <submittedName>
        <fullName evidence="21">Copia protein</fullName>
    </submittedName>
</protein>
<dbReference type="InterPro" id="IPR001584">
    <property type="entry name" value="Integrase_cat-core"/>
</dbReference>
<keyword evidence="16" id="KW-0233">DNA recombination</keyword>
<dbReference type="Pfam" id="PF25597">
    <property type="entry name" value="SH3_retrovirus"/>
    <property type="match status" value="1"/>
</dbReference>
<dbReference type="InterPro" id="IPR039537">
    <property type="entry name" value="Retrotran_Ty1/copia-like"/>
</dbReference>
<evidence type="ECO:0000256" key="14">
    <source>
        <dbReference type="ARBA" id="ARBA00022932"/>
    </source>
</evidence>
<evidence type="ECO:0000313" key="22">
    <source>
        <dbReference type="Proteomes" id="UP000760860"/>
    </source>
</evidence>
<organism evidence="21 22">
    <name type="scientific">Phytophthora cactorum</name>
    <dbReference type="NCBI Taxonomy" id="29920"/>
    <lineage>
        <taxon>Eukaryota</taxon>
        <taxon>Sar</taxon>
        <taxon>Stramenopiles</taxon>
        <taxon>Oomycota</taxon>
        <taxon>Peronosporomycetes</taxon>
        <taxon>Peronosporales</taxon>
        <taxon>Peronosporaceae</taxon>
        <taxon>Phytophthora</taxon>
    </lineage>
</organism>
<dbReference type="PANTHER" id="PTHR42648:SF11">
    <property type="entry name" value="TRANSPOSON TY4-P GAG-POL POLYPROTEIN"/>
    <property type="match status" value="1"/>
</dbReference>
<accession>A0A8T1IB86</accession>
<dbReference type="VEuPathDB" id="FungiDB:PC110_g6735"/>
<comment type="caution">
    <text evidence="21">The sequence shown here is derived from an EMBL/GenBank/DDBJ whole genome shotgun (WGS) entry which is preliminary data.</text>
</comment>
<sequence length="1341" mass="152032">MSHTSTKKAEVILGSDSYFHWEFAMRMTLARKGLLAHVQMVKDPSEITEVWLLNDMKALGLIAQGVAVEHHTKIRSATTAIMAWNTLRDFYNRMTRHNRVSMTRRLHEFKMEDGVTMAKHLDNFDELVVGLQTLGEPLDEARQLVILLSSLPTEYELISSIVENSKDVTLIEVKERLLKEYERLEKKDGTESALKATANGGKFKNAKSFKGRKGNNARKSNAFKGKCYNCDQIGHMKRDCPSSNVSNDEEAVFAVGKGRSAGWLIDSGATAHMTPHRDDLFEYEDLEENIEVTIADGKKIRVVGTGSVRLMGIDGKRIKMVEVLHIPGLDRRLLSVGKLAERGMSVEFQQNSCVIWYKSTAIASAKKVGKAYMLDCQKDMAHYVEYGGMDNQWELWHARMGHLNKDALVKTQRATTGMSMAGKKALALCGGCMKGKQSVAHFPSRSMTKSTKLLQLVHTDVMGPMKTKSKGGARYVLTFVDDYSKYVVAYFISKKSEVPNKFKMFMKLYANQWGTRIMRLRSDNGTEFVNKEMDKICELNGIVHQKTVPYSPQQNGVAERMNRTIMEKARSMLYYKGVTTLWWAKAVSTAVYLINRSTNSTHPDMTPYQLAFKEKTRMDHLRVFGSIGYAHVDKAKRTKLEPKSFKCKLLGYAENSKGYRVYDLESNKVKVTRSLKLDEREVNGIYDAVPTNNTTVIQTTEDEEEVMHLEHEEQPVVDEPMGPVGEAHANDSDMNDVDQDEPTGHEMAEYKRTSRPALSEDIVFHPEPERSRRAREPARLIDVGPTHDIEYRVNEDDDPDNDDHFWSPSPKRARVDEDRLLAEAVLAYAASVGDADDAPTTYTQAMKSNEASEWVKAMNAELHAHTDYGSWTLIRRNPDARPIGCRWVFAKKRDQHGRVVRYKARLVAKGFKQKFGVDFFETYSPVANMNSIRVVLSVVVAKTYVTEQLDVDTAFLNSDLKERVYMEVPYGIKNAENMMCQLNKAIYGLKQATSAWYKTIHEMFMRIGFRSCGADQIVYVKGKKDKYVYVCLYVDDMVIAAKNTTEINEVKTALKSAFKMKELGEAKFILGMEIDHNRTAGSLMIKQTRYVDDVVKRFNQEHSKTVVNPCETGMKLSKLQSPATNAERDDMRSKPYRSLIGCRGSWRTRGQQHWKAAIRVLRYLKSTKEYGIIYDANNGKVKLEAFTDADWGSNLDDRRSVSRIMVLIGGAPVVFKSKYQRTVALSSVEAEYMALSLCTQEVLWARAMLKDLGHGQVEATQVWEDNQGAIALASSAGYNARTKHVDIRHHFIRENVAKEVIKVDYIGTEDQLADMLTNGLGTKRLKYLLEASRIRTKAAQH</sequence>
<dbReference type="Pfam" id="PF22936">
    <property type="entry name" value="Pol_BBD"/>
    <property type="match status" value="1"/>
</dbReference>
<evidence type="ECO:0000256" key="13">
    <source>
        <dbReference type="ARBA" id="ARBA00022918"/>
    </source>
</evidence>
<evidence type="ECO:0000256" key="10">
    <source>
        <dbReference type="ARBA" id="ARBA00022840"/>
    </source>
</evidence>
<feature type="domain" description="Integrase catalytic" evidence="20">
    <location>
        <begin position="439"/>
        <end position="615"/>
    </location>
</feature>
<dbReference type="GO" id="GO:0008270">
    <property type="term" value="F:zinc ion binding"/>
    <property type="evidence" value="ECO:0007669"/>
    <property type="project" value="UniProtKB-KW"/>
</dbReference>
<evidence type="ECO:0000256" key="9">
    <source>
        <dbReference type="ARBA" id="ARBA00022801"/>
    </source>
</evidence>
<dbReference type="Gene3D" id="3.30.420.10">
    <property type="entry name" value="Ribonuclease H-like superfamily/Ribonuclease H"/>
    <property type="match status" value="1"/>
</dbReference>
<dbReference type="Pfam" id="PF00098">
    <property type="entry name" value="zf-CCHC"/>
    <property type="match status" value="1"/>
</dbReference>
<evidence type="ECO:0000256" key="11">
    <source>
        <dbReference type="ARBA" id="ARBA00022842"/>
    </source>
</evidence>
<evidence type="ECO:0000256" key="18">
    <source>
        <dbReference type="PROSITE-ProRule" id="PRU00047"/>
    </source>
</evidence>
<evidence type="ECO:0000259" key="19">
    <source>
        <dbReference type="PROSITE" id="PS50158"/>
    </source>
</evidence>
<dbReference type="CDD" id="cd09272">
    <property type="entry name" value="RNase_HI_RT_Ty1"/>
    <property type="match status" value="1"/>
</dbReference>
<evidence type="ECO:0000256" key="12">
    <source>
        <dbReference type="ARBA" id="ARBA00022908"/>
    </source>
</evidence>
<evidence type="ECO:0000256" key="1">
    <source>
        <dbReference type="ARBA" id="ARBA00002180"/>
    </source>
</evidence>
<keyword evidence="14" id="KW-0239">DNA-directed DNA polymerase</keyword>
<gene>
    <name evidence="21" type="ORF">PC129_g7312</name>
</gene>
<dbReference type="InterPro" id="IPR025724">
    <property type="entry name" value="GAG-pre-integrase_dom"/>
</dbReference>
<keyword evidence="18" id="KW-0863">Zinc-finger</keyword>
<keyword evidence="2" id="KW-1188">Viral release from host cell</keyword>
<comment type="function">
    <text evidence="1">The aspartyl protease (PR) mediates the proteolytic cleavages of the Gag and Gag-Pol polyproteins after assembly of the VLP.</text>
</comment>
<evidence type="ECO:0000256" key="8">
    <source>
        <dbReference type="ARBA" id="ARBA00022759"/>
    </source>
</evidence>
<name>A0A8T1IB86_9STRA</name>
<dbReference type="InterPro" id="IPR036397">
    <property type="entry name" value="RNaseH_sf"/>
</dbReference>
<keyword evidence="15" id="KW-0917">Virion maturation</keyword>
<dbReference type="EMBL" id="RCMV01000199">
    <property type="protein sequence ID" value="KAG3221969.1"/>
    <property type="molecule type" value="Genomic_DNA"/>
</dbReference>
<dbReference type="SUPFAM" id="SSF53098">
    <property type="entry name" value="Ribonuclease H-like"/>
    <property type="match status" value="1"/>
</dbReference>
<dbReference type="Pfam" id="PF00665">
    <property type="entry name" value="rve"/>
    <property type="match status" value="1"/>
</dbReference>
<evidence type="ECO:0000256" key="5">
    <source>
        <dbReference type="ARBA" id="ARBA00022723"/>
    </source>
</evidence>
<keyword evidence="6" id="KW-0547">Nucleotide-binding</keyword>
<dbReference type="InterPro" id="IPR054722">
    <property type="entry name" value="PolX-like_BBD"/>
</dbReference>
<dbReference type="VEuPathDB" id="FungiDB:PC110_g6734"/>
<keyword evidence="3" id="KW-0645">Protease</keyword>
<dbReference type="InterPro" id="IPR012337">
    <property type="entry name" value="RNaseH-like_sf"/>
</dbReference>
<keyword evidence="10" id="KW-0067">ATP-binding</keyword>
<dbReference type="InterPro" id="IPR001878">
    <property type="entry name" value="Znf_CCHC"/>
</dbReference>
<dbReference type="GO" id="GO:0004519">
    <property type="term" value="F:endonuclease activity"/>
    <property type="evidence" value="ECO:0007669"/>
    <property type="project" value="UniProtKB-KW"/>
</dbReference>
<evidence type="ECO:0000256" key="7">
    <source>
        <dbReference type="ARBA" id="ARBA00022750"/>
    </source>
</evidence>
<dbReference type="Pfam" id="PF14223">
    <property type="entry name" value="Retrotran_gag_2"/>
    <property type="match status" value="1"/>
</dbReference>
<dbReference type="InterPro" id="IPR057670">
    <property type="entry name" value="SH3_retrovirus"/>
</dbReference>
<evidence type="ECO:0000256" key="3">
    <source>
        <dbReference type="ARBA" id="ARBA00022670"/>
    </source>
</evidence>
<evidence type="ECO:0000256" key="17">
    <source>
        <dbReference type="ARBA" id="ARBA00023268"/>
    </source>
</evidence>
<evidence type="ECO:0000256" key="16">
    <source>
        <dbReference type="ARBA" id="ARBA00023172"/>
    </source>
</evidence>
<dbReference type="GO" id="GO:0004190">
    <property type="term" value="F:aspartic-type endopeptidase activity"/>
    <property type="evidence" value="ECO:0007669"/>
    <property type="project" value="UniProtKB-KW"/>
</dbReference>
<dbReference type="GO" id="GO:0003676">
    <property type="term" value="F:nucleic acid binding"/>
    <property type="evidence" value="ECO:0007669"/>
    <property type="project" value="InterPro"/>
</dbReference>
<dbReference type="GO" id="GO:0006310">
    <property type="term" value="P:DNA recombination"/>
    <property type="evidence" value="ECO:0007669"/>
    <property type="project" value="UniProtKB-KW"/>
</dbReference>
<dbReference type="SUPFAM" id="SSF56672">
    <property type="entry name" value="DNA/RNA polymerases"/>
    <property type="match status" value="1"/>
</dbReference>
<dbReference type="Proteomes" id="UP000760860">
    <property type="component" value="Unassembled WGS sequence"/>
</dbReference>
<dbReference type="Pfam" id="PF13976">
    <property type="entry name" value="gag_pre-integrs"/>
    <property type="match status" value="1"/>
</dbReference>
<keyword evidence="11" id="KW-0460">Magnesium</keyword>
<keyword evidence="12" id="KW-0229">DNA integration</keyword>
<evidence type="ECO:0000256" key="4">
    <source>
        <dbReference type="ARBA" id="ARBA00022722"/>
    </source>
</evidence>
<keyword evidence="14" id="KW-0548">Nucleotidyltransferase</keyword>
<dbReference type="Pfam" id="PF07727">
    <property type="entry name" value="RVT_2"/>
    <property type="match status" value="1"/>
</dbReference>
<keyword evidence="9" id="KW-0378">Hydrolase</keyword>